<name>A0A9Q8PHB4_PASFU</name>
<dbReference type="InterPro" id="IPR011009">
    <property type="entry name" value="Kinase-like_dom_sf"/>
</dbReference>
<accession>A0A9Q8PHB4</accession>
<organism evidence="2 3">
    <name type="scientific">Passalora fulva</name>
    <name type="common">Tomato leaf mold</name>
    <name type="synonym">Cladosporium fulvum</name>
    <dbReference type="NCBI Taxonomy" id="5499"/>
    <lineage>
        <taxon>Eukaryota</taxon>
        <taxon>Fungi</taxon>
        <taxon>Dikarya</taxon>
        <taxon>Ascomycota</taxon>
        <taxon>Pezizomycotina</taxon>
        <taxon>Dothideomycetes</taxon>
        <taxon>Dothideomycetidae</taxon>
        <taxon>Mycosphaerellales</taxon>
        <taxon>Mycosphaerellaceae</taxon>
        <taxon>Fulvia</taxon>
    </lineage>
</organism>
<dbReference type="AlphaFoldDB" id="A0A9Q8PHB4"/>
<keyword evidence="3" id="KW-1185">Reference proteome</keyword>
<evidence type="ECO:0000259" key="1">
    <source>
        <dbReference type="Pfam" id="PF01636"/>
    </source>
</evidence>
<dbReference type="PANTHER" id="PTHR21310:SF55">
    <property type="entry name" value="AMINOGLYCOSIDE PHOSPHOTRANSFERASE DOMAIN-CONTAINING PROTEIN"/>
    <property type="match status" value="1"/>
</dbReference>
<feature type="domain" description="Aminoglycoside phosphotransferase" evidence="1">
    <location>
        <begin position="65"/>
        <end position="207"/>
    </location>
</feature>
<proteinExistence type="predicted"/>
<reference evidence="2" key="1">
    <citation type="submission" date="2021-12" db="EMBL/GenBank/DDBJ databases">
        <authorList>
            <person name="Zaccaron A."/>
            <person name="Stergiopoulos I."/>
        </authorList>
    </citation>
    <scope>NUCLEOTIDE SEQUENCE</scope>
    <source>
        <strain evidence="2">Race5_Kim</strain>
    </source>
</reference>
<dbReference type="Proteomes" id="UP000756132">
    <property type="component" value="Chromosome 10"/>
</dbReference>
<sequence>MQNSQRYYGTTIVRYAAVLLFNIARRRRRSYGSIAYITSGICVKSLGSTTLAEAHAIVFVQETTRIPIPKVIVVFTYMDRTYIVIERLRAENLSTAWCRLSPSSSGIILDQMRAIVHELRGVPTNRSNAVGNGPFSSITEFHRQLRNSLERSYDAQFSSDLTRLIDFHEQNWDPPLFTHGDLRASNILVQGDRIVGIIDLETAGWMPSYWEHRQEVSKFMDPDPCAVEMEVIRRKYFGDIS</sequence>
<dbReference type="OrthoDB" id="8300194at2759"/>
<dbReference type="Gene3D" id="3.90.1200.10">
    <property type="match status" value="1"/>
</dbReference>
<evidence type="ECO:0000313" key="2">
    <source>
        <dbReference type="EMBL" id="UJO22649.1"/>
    </source>
</evidence>
<dbReference type="InterPro" id="IPR002575">
    <property type="entry name" value="Aminoglycoside_PTrfase"/>
</dbReference>
<dbReference type="PANTHER" id="PTHR21310">
    <property type="entry name" value="AMINOGLYCOSIDE PHOSPHOTRANSFERASE-RELATED-RELATED"/>
    <property type="match status" value="1"/>
</dbReference>
<dbReference type="KEGG" id="ffu:CLAFUR5_12417"/>
<dbReference type="SUPFAM" id="SSF56112">
    <property type="entry name" value="Protein kinase-like (PK-like)"/>
    <property type="match status" value="1"/>
</dbReference>
<evidence type="ECO:0000313" key="3">
    <source>
        <dbReference type="Proteomes" id="UP000756132"/>
    </source>
</evidence>
<dbReference type="InterPro" id="IPR051678">
    <property type="entry name" value="AGP_Transferase"/>
</dbReference>
<gene>
    <name evidence="2" type="ORF">CLAFUR5_12417</name>
</gene>
<dbReference type="Pfam" id="PF01636">
    <property type="entry name" value="APH"/>
    <property type="match status" value="1"/>
</dbReference>
<dbReference type="CDD" id="cd05120">
    <property type="entry name" value="APH_ChoK_like"/>
    <property type="match status" value="1"/>
</dbReference>
<protein>
    <recommendedName>
        <fullName evidence="1">Aminoglycoside phosphotransferase domain-containing protein</fullName>
    </recommendedName>
</protein>
<reference evidence="2" key="2">
    <citation type="journal article" date="2022" name="Microb. Genom.">
        <title>A chromosome-scale genome assembly of the tomato pathogen Cladosporium fulvum reveals a compartmentalized genome architecture and the presence of a dispensable chromosome.</title>
        <authorList>
            <person name="Zaccaron A.Z."/>
            <person name="Chen L.H."/>
            <person name="Samaras A."/>
            <person name="Stergiopoulos I."/>
        </authorList>
    </citation>
    <scope>NUCLEOTIDE SEQUENCE</scope>
    <source>
        <strain evidence="2">Race5_Kim</strain>
    </source>
</reference>
<dbReference type="RefSeq" id="XP_047767015.1">
    <property type="nucleotide sequence ID" value="XM_047911565.1"/>
</dbReference>
<dbReference type="GeneID" id="71992295"/>
<dbReference type="EMBL" id="CP090172">
    <property type="protein sequence ID" value="UJO22649.1"/>
    <property type="molecule type" value="Genomic_DNA"/>
</dbReference>